<organism evidence="2 3">
    <name type="scientific">Anguilla anguilla</name>
    <name type="common">European freshwater eel</name>
    <name type="synonym">Muraena anguilla</name>
    <dbReference type="NCBI Taxonomy" id="7936"/>
    <lineage>
        <taxon>Eukaryota</taxon>
        <taxon>Metazoa</taxon>
        <taxon>Chordata</taxon>
        <taxon>Craniata</taxon>
        <taxon>Vertebrata</taxon>
        <taxon>Euteleostomi</taxon>
        <taxon>Actinopterygii</taxon>
        <taxon>Neopterygii</taxon>
        <taxon>Teleostei</taxon>
        <taxon>Anguilliformes</taxon>
        <taxon>Anguillidae</taxon>
        <taxon>Anguilla</taxon>
    </lineage>
</organism>
<keyword evidence="3" id="KW-1185">Reference proteome</keyword>
<proteinExistence type="predicted"/>
<gene>
    <name evidence="2" type="ORF">ANANG_G00028900</name>
</gene>
<evidence type="ECO:0000313" key="3">
    <source>
        <dbReference type="Proteomes" id="UP001044222"/>
    </source>
</evidence>
<name>A0A9D3MRM4_ANGAN</name>
<sequence length="147" mass="16853">MCVCMCVFVRCVYVCVYLPECVYVCVCLSVCVCICVYACVYLPECVYVCVCFCCSFSLSYFVFPVSLSLVKTPAIFFHTHTHIHTLTYIHTYIDAHTETCTHYECHFRSLHICTYRVITGTFSLCTEDQGFPDVTMYAVCAYLRVCV</sequence>
<feature type="transmembrane region" description="Helical" evidence="1">
    <location>
        <begin position="45"/>
        <end position="63"/>
    </location>
</feature>
<dbReference type="AlphaFoldDB" id="A0A9D3MRM4"/>
<evidence type="ECO:0000313" key="2">
    <source>
        <dbReference type="EMBL" id="KAG5853704.1"/>
    </source>
</evidence>
<keyword evidence="1" id="KW-0472">Membrane</keyword>
<accession>A0A9D3MRM4</accession>
<evidence type="ECO:0000256" key="1">
    <source>
        <dbReference type="SAM" id="Phobius"/>
    </source>
</evidence>
<keyword evidence="1" id="KW-1133">Transmembrane helix</keyword>
<protein>
    <submittedName>
        <fullName evidence="2">Uncharacterized protein</fullName>
    </submittedName>
</protein>
<reference evidence="2" key="1">
    <citation type="submission" date="2021-01" db="EMBL/GenBank/DDBJ databases">
        <title>A chromosome-scale assembly of European eel, Anguilla anguilla.</title>
        <authorList>
            <person name="Henkel C."/>
            <person name="Jong-Raadsen S.A."/>
            <person name="Dufour S."/>
            <person name="Weltzien F.-A."/>
            <person name="Palstra A.P."/>
            <person name="Pelster B."/>
            <person name="Spaink H.P."/>
            <person name="Van Den Thillart G.E."/>
            <person name="Jansen H."/>
            <person name="Zahm M."/>
            <person name="Klopp C."/>
            <person name="Cedric C."/>
            <person name="Louis A."/>
            <person name="Berthelot C."/>
            <person name="Parey E."/>
            <person name="Roest Crollius H."/>
            <person name="Montfort J."/>
            <person name="Robinson-Rechavi M."/>
            <person name="Bucao C."/>
            <person name="Bouchez O."/>
            <person name="Gislard M."/>
            <person name="Lluch J."/>
            <person name="Milhes M."/>
            <person name="Lampietro C."/>
            <person name="Lopez Roques C."/>
            <person name="Donnadieu C."/>
            <person name="Braasch I."/>
            <person name="Desvignes T."/>
            <person name="Postlethwait J."/>
            <person name="Bobe J."/>
            <person name="Guiguen Y."/>
            <person name="Dirks R."/>
        </authorList>
    </citation>
    <scope>NUCLEOTIDE SEQUENCE</scope>
    <source>
        <strain evidence="2">Tag_6206</strain>
        <tissue evidence="2">Liver</tissue>
    </source>
</reference>
<keyword evidence="1" id="KW-0812">Transmembrane</keyword>
<comment type="caution">
    <text evidence="2">The sequence shown here is derived from an EMBL/GenBank/DDBJ whole genome shotgun (WGS) entry which is preliminary data.</text>
</comment>
<feature type="transmembrane region" description="Helical" evidence="1">
    <location>
        <begin position="17"/>
        <end position="38"/>
    </location>
</feature>
<dbReference type="EMBL" id="JAFIRN010000002">
    <property type="protein sequence ID" value="KAG5853704.1"/>
    <property type="molecule type" value="Genomic_DNA"/>
</dbReference>
<dbReference type="Proteomes" id="UP001044222">
    <property type="component" value="Unassembled WGS sequence"/>
</dbReference>